<sequence>MGCSEIMRNLGELIMNNKLVTFLSVALFAFVITVIALAVSNNNNASDLDDCRAEVTRLLALTSTAAPTWRIVGTAVTITVPLSKRELLDVEVCSDNSNSLIVVVALHGNERLGNLERSVARTGIEEIK</sequence>
<accession>A0A182M935</accession>
<keyword evidence="1" id="KW-0472">Membrane</keyword>
<evidence type="ECO:0000256" key="1">
    <source>
        <dbReference type="SAM" id="Phobius"/>
    </source>
</evidence>
<name>A0A182M935_9DIPT</name>
<evidence type="ECO:0000313" key="2">
    <source>
        <dbReference type="EnsemblMetazoa" id="ACUA012493-PA"/>
    </source>
</evidence>
<proteinExistence type="predicted"/>
<feature type="transmembrane region" description="Helical" evidence="1">
    <location>
        <begin position="20"/>
        <end position="39"/>
    </location>
</feature>
<keyword evidence="1" id="KW-0812">Transmembrane</keyword>
<keyword evidence="1" id="KW-1133">Transmembrane helix</keyword>
<dbReference type="EnsemblMetazoa" id="ACUA012493-RA">
    <property type="protein sequence ID" value="ACUA012493-PA"/>
    <property type="gene ID" value="ACUA012493"/>
</dbReference>
<dbReference type="AlphaFoldDB" id="A0A182M935"/>
<dbReference type="Proteomes" id="UP000075883">
    <property type="component" value="Unassembled WGS sequence"/>
</dbReference>
<keyword evidence="3" id="KW-1185">Reference proteome</keyword>
<protein>
    <submittedName>
        <fullName evidence="2">Uncharacterized protein</fullName>
    </submittedName>
</protein>
<reference evidence="3" key="1">
    <citation type="submission" date="2013-09" db="EMBL/GenBank/DDBJ databases">
        <title>The Genome Sequence of Anopheles culicifacies species A.</title>
        <authorList>
            <consortium name="The Broad Institute Genomics Platform"/>
            <person name="Neafsey D.E."/>
            <person name="Besansky N."/>
            <person name="Howell P."/>
            <person name="Walton C."/>
            <person name="Young S.K."/>
            <person name="Zeng Q."/>
            <person name="Gargeya S."/>
            <person name="Fitzgerald M."/>
            <person name="Haas B."/>
            <person name="Abouelleil A."/>
            <person name="Allen A.W."/>
            <person name="Alvarado L."/>
            <person name="Arachchi H.M."/>
            <person name="Berlin A.M."/>
            <person name="Chapman S.B."/>
            <person name="Gainer-Dewar J."/>
            <person name="Goldberg J."/>
            <person name="Griggs A."/>
            <person name="Gujja S."/>
            <person name="Hansen M."/>
            <person name="Howarth C."/>
            <person name="Imamovic A."/>
            <person name="Ireland A."/>
            <person name="Larimer J."/>
            <person name="McCowan C."/>
            <person name="Murphy C."/>
            <person name="Pearson M."/>
            <person name="Poon T.W."/>
            <person name="Priest M."/>
            <person name="Roberts A."/>
            <person name="Saif S."/>
            <person name="Shea T."/>
            <person name="Sisk P."/>
            <person name="Sykes S."/>
            <person name="Wortman J."/>
            <person name="Nusbaum C."/>
            <person name="Birren B."/>
        </authorList>
    </citation>
    <scope>NUCLEOTIDE SEQUENCE [LARGE SCALE GENOMIC DNA]</scope>
    <source>
        <strain evidence="3">A-37</strain>
    </source>
</reference>
<evidence type="ECO:0000313" key="3">
    <source>
        <dbReference type="Proteomes" id="UP000075883"/>
    </source>
</evidence>
<reference evidence="2" key="2">
    <citation type="submission" date="2020-05" db="UniProtKB">
        <authorList>
            <consortium name="EnsemblMetazoa"/>
        </authorList>
    </citation>
    <scope>IDENTIFICATION</scope>
    <source>
        <strain evidence="2">A-37</strain>
    </source>
</reference>
<dbReference type="VEuPathDB" id="VectorBase:ACUA012493"/>
<dbReference type="EMBL" id="AXCM01000080">
    <property type="status" value="NOT_ANNOTATED_CDS"/>
    <property type="molecule type" value="Genomic_DNA"/>
</dbReference>
<organism evidence="2 3">
    <name type="scientific">Anopheles culicifacies</name>
    <dbReference type="NCBI Taxonomy" id="139723"/>
    <lineage>
        <taxon>Eukaryota</taxon>
        <taxon>Metazoa</taxon>
        <taxon>Ecdysozoa</taxon>
        <taxon>Arthropoda</taxon>
        <taxon>Hexapoda</taxon>
        <taxon>Insecta</taxon>
        <taxon>Pterygota</taxon>
        <taxon>Neoptera</taxon>
        <taxon>Endopterygota</taxon>
        <taxon>Diptera</taxon>
        <taxon>Nematocera</taxon>
        <taxon>Culicoidea</taxon>
        <taxon>Culicidae</taxon>
        <taxon>Anophelinae</taxon>
        <taxon>Anopheles</taxon>
        <taxon>culicifacies species complex</taxon>
    </lineage>
</organism>